<evidence type="ECO:0000259" key="1">
    <source>
        <dbReference type="Pfam" id="PF01494"/>
    </source>
</evidence>
<gene>
    <name evidence="2" type="ORF">LX83_005494</name>
</gene>
<proteinExistence type="predicted"/>
<organism evidence="2 3">
    <name type="scientific">Goodfellowiella coeruleoviolacea</name>
    <dbReference type="NCBI Taxonomy" id="334858"/>
    <lineage>
        <taxon>Bacteria</taxon>
        <taxon>Bacillati</taxon>
        <taxon>Actinomycetota</taxon>
        <taxon>Actinomycetes</taxon>
        <taxon>Pseudonocardiales</taxon>
        <taxon>Pseudonocardiaceae</taxon>
        <taxon>Goodfellowiella</taxon>
    </lineage>
</organism>
<evidence type="ECO:0000313" key="3">
    <source>
        <dbReference type="Proteomes" id="UP001206128"/>
    </source>
</evidence>
<dbReference type="PRINTS" id="PR00420">
    <property type="entry name" value="RNGMNOXGNASE"/>
</dbReference>
<dbReference type="Proteomes" id="UP001206128">
    <property type="component" value="Unassembled WGS sequence"/>
</dbReference>
<accession>A0AAE3GI22</accession>
<evidence type="ECO:0000313" key="2">
    <source>
        <dbReference type="EMBL" id="MCP2168616.1"/>
    </source>
</evidence>
<name>A0AAE3GI22_9PSEU</name>
<comment type="caution">
    <text evidence="2">The sequence shown here is derived from an EMBL/GenBank/DDBJ whole genome shotgun (WGS) entry which is preliminary data.</text>
</comment>
<dbReference type="PANTHER" id="PTHR43422:SF3">
    <property type="entry name" value="THIAMINE THIAZOLE SYNTHASE"/>
    <property type="match status" value="1"/>
</dbReference>
<keyword evidence="3" id="KW-1185">Reference proteome</keyword>
<reference evidence="2" key="1">
    <citation type="submission" date="2022-06" db="EMBL/GenBank/DDBJ databases">
        <title>Genomic Encyclopedia of Archaeal and Bacterial Type Strains, Phase II (KMG-II): from individual species to whole genera.</title>
        <authorList>
            <person name="Goeker M."/>
        </authorList>
    </citation>
    <scope>NUCLEOTIDE SEQUENCE</scope>
    <source>
        <strain evidence="2">DSM 43935</strain>
    </source>
</reference>
<protein>
    <submittedName>
        <fullName evidence="2">2-polyprenyl-6-methoxyphenol hydroxylase</fullName>
    </submittedName>
</protein>
<dbReference type="Pfam" id="PF01494">
    <property type="entry name" value="FAD_binding_3"/>
    <property type="match status" value="1"/>
</dbReference>
<dbReference type="PANTHER" id="PTHR43422">
    <property type="entry name" value="THIAMINE THIAZOLE SYNTHASE"/>
    <property type="match status" value="1"/>
</dbReference>
<dbReference type="InterPro" id="IPR036188">
    <property type="entry name" value="FAD/NAD-bd_sf"/>
</dbReference>
<sequence>MRALSPSPLLGQVVVLGGSIAGLLTAHVLARHAERVTVLERDQYAAGPEPRSGVPQSRHTHVLLSSGIRALDELLPGLTRELRDAGAPHLSVPADLGVWQAGQWISRSHPSGPIMTPTRPLLERAVRERVLANPDIRVLTSTEATGLTGGPHQITGVTYRSRGGDHQARHSLSADLVVDATGRGSRTPEWLTALGAPAPDEELLETGRAYATCVFQTDELVPDGHIRGFYIVPEARQPLGTIILPAEGDRWMVTLSGPRGQAPPNDVTGFVDFTRDLPHDGPHKWLSTAQAVGRPVGFRHTTNRRRRYDRAARHRTGLLVVGDALCALNPVYGQGMSAAALNAVALHRELAGARATPATHRLQRAVLRSSRGAWQVATGADGAMPGANGNALRTGVGGRVVNWYLDRVSERVPGDPVVCRAFRDVFSLLAPPSSLLTSPRVLHRTLLRSPVQTPPDLPTP</sequence>
<dbReference type="GO" id="GO:0071949">
    <property type="term" value="F:FAD binding"/>
    <property type="evidence" value="ECO:0007669"/>
    <property type="project" value="InterPro"/>
</dbReference>
<dbReference type="Gene3D" id="3.50.50.60">
    <property type="entry name" value="FAD/NAD(P)-binding domain"/>
    <property type="match status" value="1"/>
</dbReference>
<dbReference type="EMBL" id="JAMTCK010000014">
    <property type="protein sequence ID" value="MCP2168616.1"/>
    <property type="molecule type" value="Genomic_DNA"/>
</dbReference>
<dbReference type="AlphaFoldDB" id="A0AAE3GI22"/>
<dbReference type="RefSeq" id="WP_253776613.1">
    <property type="nucleotide sequence ID" value="NZ_JAMTCK010000014.1"/>
</dbReference>
<dbReference type="InterPro" id="IPR002938">
    <property type="entry name" value="FAD-bd"/>
</dbReference>
<feature type="domain" description="FAD-binding" evidence="1">
    <location>
        <begin position="12"/>
        <end position="376"/>
    </location>
</feature>
<dbReference type="SUPFAM" id="SSF51905">
    <property type="entry name" value="FAD/NAD(P)-binding domain"/>
    <property type="match status" value="1"/>
</dbReference>